<reference evidence="3" key="1">
    <citation type="journal article" date="2019" name="Int. J. Syst. Evol. Microbiol.">
        <title>The Global Catalogue of Microorganisms (GCM) 10K type strain sequencing project: providing services to taxonomists for standard genome sequencing and annotation.</title>
        <authorList>
            <consortium name="The Broad Institute Genomics Platform"/>
            <consortium name="The Broad Institute Genome Sequencing Center for Infectious Disease"/>
            <person name="Wu L."/>
            <person name="Ma J."/>
        </authorList>
    </citation>
    <scope>NUCLEOTIDE SEQUENCE [LARGE SCALE GENOMIC DNA]</scope>
    <source>
        <strain evidence="3">JCM 4733</strain>
    </source>
</reference>
<protein>
    <submittedName>
        <fullName evidence="2">Uncharacterized protein</fullName>
    </submittedName>
</protein>
<evidence type="ECO:0000256" key="1">
    <source>
        <dbReference type="SAM" id="MobiDB-lite"/>
    </source>
</evidence>
<proteinExistence type="predicted"/>
<name>A0ABQ3D2D9_9ACTN</name>
<feature type="compositionally biased region" description="Basic and acidic residues" evidence="1">
    <location>
        <begin position="57"/>
        <end position="69"/>
    </location>
</feature>
<feature type="region of interest" description="Disordered" evidence="1">
    <location>
        <begin position="31"/>
        <end position="69"/>
    </location>
</feature>
<gene>
    <name evidence="2" type="ORF">GCM10010345_66400</name>
</gene>
<dbReference type="EMBL" id="BMVN01000031">
    <property type="protein sequence ID" value="GHA52441.1"/>
    <property type="molecule type" value="Genomic_DNA"/>
</dbReference>
<keyword evidence="3" id="KW-1185">Reference proteome</keyword>
<dbReference type="Proteomes" id="UP000653644">
    <property type="component" value="Unassembled WGS sequence"/>
</dbReference>
<accession>A0ABQ3D2D9</accession>
<evidence type="ECO:0000313" key="2">
    <source>
        <dbReference type="EMBL" id="GHA52441.1"/>
    </source>
</evidence>
<sequence length="69" mass="7291">MEKPLGVREKGMDETPGARRLLVGRVRCPEGVPADDSGAVDRPGAVRGSAGGGVRWISRESRYGDRPGS</sequence>
<comment type="caution">
    <text evidence="2">The sequence shown here is derived from an EMBL/GenBank/DDBJ whole genome shotgun (WGS) entry which is preliminary data.</text>
</comment>
<organism evidence="2 3">
    <name type="scientific">Streptomyces canarius</name>
    <dbReference type="NCBI Taxonomy" id="285453"/>
    <lineage>
        <taxon>Bacteria</taxon>
        <taxon>Bacillati</taxon>
        <taxon>Actinomycetota</taxon>
        <taxon>Actinomycetes</taxon>
        <taxon>Kitasatosporales</taxon>
        <taxon>Streptomycetaceae</taxon>
        <taxon>Streptomyces</taxon>
    </lineage>
</organism>
<evidence type="ECO:0000313" key="3">
    <source>
        <dbReference type="Proteomes" id="UP000653644"/>
    </source>
</evidence>